<evidence type="ECO:0008006" key="5">
    <source>
        <dbReference type="Google" id="ProtNLM"/>
    </source>
</evidence>
<dbReference type="PANTHER" id="PTHR46344:SF27">
    <property type="entry name" value="KELCH REPEAT SUPERFAMILY PROTEIN"/>
    <property type="match status" value="1"/>
</dbReference>
<comment type="caution">
    <text evidence="3">The sequence shown here is derived from an EMBL/GenBank/DDBJ whole genome shotgun (WGS) entry which is preliminary data.</text>
</comment>
<dbReference type="Pfam" id="PF01344">
    <property type="entry name" value="Kelch_1"/>
    <property type="match status" value="2"/>
</dbReference>
<dbReference type="PANTHER" id="PTHR46344">
    <property type="entry name" value="OS02G0202900 PROTEIN"/>
    <property type="match status" value="1"/>
</dbReference>
<evidence type="ECO:0000313" key="4">
    <source>
        <dbReference type="Proteomes" id="UP000663844"/>
    </source>
</evidence>
<dbReference type="SUPFAM" id="SSF117281">
    <property type="entry name" value="Kelch motif"/>
    <property type="match status" value="1"/>
</dbReference>
<evidence type="ECO:0000256" key="2">
    <source>
        <dbReference type="ARBA" id="ARBA00022737"/>
    </source>
</evidence>
<dbReference type="EMBL" id="CAJOAZ010019017">
    <property type="protein sequence ID" value="CAF4331960.1"/>
    <property type="molecule type" value="Genomic_DNA"/>
</dbReference>
<name>A0A820JZP1_9BILA</name>
<dbReference type="Proteomes" id="UP000663844">
    <property type="component" value="Unassembled WGS sequence"/>
</dbReference>
<sequence>GGFNGSYLKSAELYDPSTGNWTTTGSMNFTRRCHTASLLANGKVLVTGGYNGVYISNTELYDPSTEIWTSIGNMNIAREHHTASILTNGILLIAGGEEGNDMYLNNAELFPLP</sequence>
<organism evidence="3 4">
    <name type="scientific">Adineta steineri</name>
    <dbReference type="NCBI Taxonomy" id="433720"/>
    <lineage>
        <taxon>Eukaryota</taxon>
        <taxon>Metazoa</taxon>
        <taxon>Spiralia</taxon>
        <taxon>Gnathifera</taxon>
        <taxon>Rotifera</taxon>
        <taxon>Eurotatoria</taxon>
        <taxon>Bdelloidea</taxon>
        <taxon>Adinetida</taxon>
        <taxon>Adinetidae</taxon>
        <taxon>Adineta</taxon>
    </lineage>
</organism>
<dbReference type="SMART" id="SM00612">
    <property type="entry name" value="Kelch"/>
    <property type="match status" value="2"/>
</dbReference>
<dbReference type="InterPro" id="IPR015915">
    <property type="entry name" value="Kelch-typ_b-propeller"/>
</dbReference>
<keyword evidence="2" id="KW-0677">Repeat</keyword>
<gene>
    <name evidence="3" type="ORF">OXD698_LOCUS47745</name>
</gene>
<evidence type="ECO:0000256" key="1">
    <source>
        <dbReference type="ARBA" id="ARBA00022441"/>
    </source>
</evidence>
<evidence type="ECO:0000313" key="3">
    <source>
        <dbReference type="EMBL" id="CAF4331960.1"/>
    </source>
</evidence>
<protein>
    <recommendedName>
        <fullName evidence="5">Kelch-like protein</fullName>
    </recommendedName>
</protein>
<proteinExistence type="predicted"/>
<keyword evidence="1" id="KW-0880">Kelch repeat</keyword>
<feature type="non-terminal residue" evidence="3">
    <location>
        <position position="1"/>
    </location>
</feature>
<accession>A0A820JZP1</accession>
<reference evidence="3" key="1">
    <citation type="submission" date="2021-02" db="EMBL/GenBank/DDBJ databases">
        <authorList>
            <person name="Nowell W R."/>
        </authorList>
    </citation>
    <scope>NUCLEOTIDE SEQUENCE</scope>
</reference>
<dbReference type="Gene3D" id="2.120.10.80">
    <property type="entry name" value="Kelch-type beta propeller"/>
    <property type="match status" value="1"/>
</dbReference>
<dbReference type="InterPro" id="IPR006652">
    <property type="entry name" value="Kelch_1"/>
</dbReference>
<dbReference type="AlphaFoldDB" id="A0A820JZP1"/>